<keyword evidence="2" id="KW-0472">Membrane</keyword>
<dbReference type="RefSeq" id="XP_040685430.1">
    <property type="nucleotide sequence ID" value="XM_040838683.1"/>
</dbReference>
<feature type="transmembrane region" description="Helical" evidence="2">
    <location>
        <begin position="42"/>
        <end position="61"/>
    </location>
</feature>
<dbReference type="AlphaFoldDB" id="A0A1L9RA46"/>
<gene>
    <name evidence="3" type="ORF">ASPWEDRAFT_630472</name>
</gene>
<feature type="transmembrane region" description="Helical" evidence="2">
    <location>
        <begin position="12"/>
        <end position="30"/>
    </location>
</feature>
<feature type="compositionally biased region" description="Basic and acidic residues" evidence="1">
    <location>
        <begin position="125"/>
        <end position="139"/>
    </location>
</feature>
<sequence length="174" mass="20601">MCLMHDACVVLFYYYYYFFFTFIIMGGRLLGMTWCCFGYTRIFLVTSWELIDISFLSSPLLLLSFPTITSYYHYDCRYCEALFFIFIIFIILLFLQWSDPAKRRSEPEVDRGRMSATSGVGRIMHDNSKKEKEQKKTKASDGMMLDLTDPSKRRRRRRSRSRRFAVDILAGISI</sequence>
<evidence type="ECO:0000313" key="4">
    <source>
        <dbReference type="Proteomes" id="UP000184383"/>
    </source>
</evidence>
<protein>
    <submittedName>
        <fullName evidence="3">Uncharacterized protein</fullName>
    </submittedName>
</protein>
<reference evidence="4" key="1">
    <citation type="journal article" date="2017" name="Genome Biol.">
        <title>Comparative genomics reveals high biological diversity and specific adaptations in the industrially and medically important fungal genus Aspergillus.</title>
        <authorList>
            <person name="de Vries R.P."/>
            <person name="Riley R."/>
            <person name="Wiebenga A."/>
            <person name="Aguilar-Osorio G."/>
            <person name="Amillis S."/>
            <person name="Uchima C.A."/>
            <person name="Anderluh G."/>
            <person name="Asadollahi M."/>
            <person name="Askin M."/>
            <person name="Barry K."/>
            <person name="Battaglia E."/>
            <person name="Bayram O."/>
            <person name="Benocci T."/>
            <person name="Braus-Stromeyer S.A."/>
            <person name="Caldana C."/>
            <person name="Canovas D."/>
            <person name="Cerqueira G.C."/>
            <person name="Chen F."/>
            <person name="Chen W."/>
            <person name="Choi C."/>
            <person name="Clum A."/>
            <person name="Dos Santos R.A."/>
            <person name="Damasio A.R."/>
            <person name="Diallinas G."/>
            <person name="Emri T."/>
            <person name="Fekete E."/>
            <person name="Flipphi M."/>
            <person name="Freyberg S."/>
            <person name="Gallo A."/>
            <person name="Gournas C."/>
            <person name="Habgood R."/>
            <person name="Hainaut M."/>
            <person name="Harispe M.L."/>
            <person name="Henrissat B."/>
            <person name="Hilden K.S."/>
            <person name="Hope R."/>
            <person name="Hossain A."/>
            <person name="Karabika E."/>
            <person name="Karaffa L."/>
            <person name="Karanyi Z."/>
            <person name="Krasevec N."/>
            <person name="Kuo A."/>
            <person name="Kusch H."/>
            <person name="LaButti K."/>
            <person name="Lagendijk E.L."/>
            <person name="Lapidus A."/>
            <person name="Levasseur A."/>
            <person name="Lindquist E."/>
            <person name="Lipzen A."/>
            <person name="Logrieco A.F."/>
            <person name="MacCabe A."/>
            <person name="Maekelae M.R."/>
            <person name="Malavazi I."/>
            <person name="Melin P."/>
            <person name="Meyer V."/>
            <person name="Mielnichuk N."/>
            <person name="Miskei M."/>
            <person name="Molnar A.P."/>
            <person name="Mule G."/>
            <person name="Ngan C.Y."/>
            <person name="Orejas M."/>
            <person name="Orosz E."/>
            <person name="Ouedraogo J.P."/>
            <person name="Overkamp K.M."/>
            <person name="Park H.-S."/>
            <person name="Perrone G."/>
            <person name="Piumi F."/>
            <person name="Punt P.J."/>
            <person name="Ram A.F."/>
            <person name="Ramon A."/>
            <person name="Rauscher S."/>
            <person name="Record E."/>
            <person name="Riano-Pachon D.M."/>
            <person name="Robert V."/>
            <person name="Roehrig J."/>
            <person name="Ruller R."/>
            <person name="Salamov A."/>
            <person name="Salih N.S."/>
            <person name="Samson R.A."/>
            <person name="Sandor E."/>
            <person name="Sanguinetti M."/>
            <person name="Schuetze T."/>
            <person name="Sepcic K."/>
            <person name="Shelest E."/>
            <person name="Sherlock G."/>
            <person name="Sophianopoulou V."/>
            <person name="Squina F.M."/>
            <person name="Sun H."/>
            <person name="Susca A."/>
            <person name="Todd R.B."/>
            <person name="Tsang A."/>
            <person name="Unkles S.E."/>
            <person name="van de Wiele N."/>
            <person name="van Rossen-Uffink D."/>
            <person name="Oliveira J.V."/>
            <person name="Vesth T.C."/>
            <person name="Visser J."/>
            <person name="Yu J.-H."/>
            <person name="Zhou M."/>
            <person name="Andersen M.R."/>
            <person name="Archer D.B."/>
            <person name="Baker S.E."/>
            <person name="Benoit I."/>
            <person name="Brakhage A.A."/>
            <person name="Braus G.H."/>
            <person name="Fischer R."/>
            <person name="Frisvad J.C."/>
            <person name="Goldman G.H."/>
            <person name="Houbraken J."/>
            <person name="Oakley B."/>
            <person name="Pocsi I."/>
            <person name="Scazzocchio C."/>
            <person name="Seiboth B."/>
            <person name="vanKuyk P.A."/>
            <person name="Wortman J."/>
            <person name="Dyer P.S."/>
            <person name="Grigoriev I.V."/>
        </authorList>
    </citation>
    <scope>NUCLEOTIDE SEQUENCE [LARGE SCALE GENOMIC DNA]</scope>
    <source>
        <strain evidence="4">DTO 134E9</strain>
    </source>
</reference>
<dbReference type="GeneID" id="63754531"/>
<feature type="transmembrane region" description="Helical" evidence="2">
    <location>
        <begin position="81"/>
        <end position="97"/>
    </location>
</feature>
<proteinExistence type="predicted"/>
<dbReference type="EMBL" id="KV878215">
    <property type="protein sequence ID" value="OJJ31753.1"/>
    <property type="molecule type" value="Genomic_DNA"/>
</dbReference>
<dbReference type="VEuPathDB" id="FungiDB:ASPWEDRAFT_630472"/>
<keyword evidence="4" id="KW-1185">Reference proteome</keyword>
<evidence type="ECO:0000256" key="2">
    <source>
        <dbReference type="SAM" id="Phobius"/>
    </source>
</evidence>
<name>A0A1L9RA46_ASPWE</name>
<accession>A0A1L9RA46</accession>
<organism evidence="3 4">
    <name type="scientific">Aspergillus wentii DTO 134E9</name>
    <dbReference type="NCBI Taxonomy" id="1073089"/>
    <lineage>
        <taxon>Eukaryota</taxon>
        <taxon>Fungi</taxon>
        <taxon>Dikarya</taxon>
        <taxon>Ascomycota</taxon>
        <taxon>Pezizomycotina</taxon>
        <taxon>Eurotiomycetes</taxon>
        <taxon>Eurotiomycetidae</taxon>
        <taxon>Eurotiales</taxon>
        <taxon>Aspergillaceae</taxon>
        <taxon>Aspergillus</taxon>
        <taxon>Aspergillus subgen. Cremei</taxon>
    </lineage>
</organism>
<keyword evidence="2" id="KW-1133">Transmembrane helix</keyword>
<evidence type="ECO:0000256" key="1">
    <source>
        <dbReference type="SAM" id="MobiDB-lite"/>
    </source>
</evidence>
<dbReference type="Proteomes" id="UP000184383">
    <property type="component" value="Unassembled WGS sequence"/>
</dbReference>
<keyword evidence="2" id="KW-0812">Transmembrane</keyword>
<feature type="region of interest" description="Disordered" evidence="1">
    <location>
        <begin position="125"/>
        <end position="159"/>
    </location>
</feature>
<evidence type="ECO:0000313" key="3">
    <source>
        <dbReference type="EMBL" id="OJJ31753.1"/>
    </source>
</evidence>